<dbReference type="eggNOG" id="KOG3777">
    <property type="taxonomic scope" value="Eukaryota"/>
</dbReference>
<sequence>MKPLTDLPKPKFYRPPEICGASSNLRNETIEEGEIIEELDSSCDDDCIILDPSSICIDVDNDDNSQEEQTKYDTNANEKLQNNDNDSFILKDSKRNAQLLWKQKTDNGLLYSTLSETHNPPKVLDNEDTGIITIDDSLEIPESKAVSDDSIVCLEDYIPLSSGSELPKAEAKPVKKPKRPVKKTRLNDSLFTTSDRKKLTAYNTNTFNPSEEGSETEGTKTESGPENHKRSIVIDGSNVAFGHGNSNVFSAEGIKYCLQYFEKMGHNVKAVVPLFRKNPTKSSNPELLDRLYKEGKIVFTPCKNLPGQMSSSYDDRFILQIAYEWNAAIVSNDNYRDLINENVAFKKIIENRVIGYSWCDNMFILAKDPYGRWGPQLEEILRC</sequence>
<dbReference type="FunFam" id="3.40.50.11980:FF:000001">
    <property type="entry name" value="ZC3H12A isoform 1"/>
    <property type="match status" value="1"/>
</dbReference>
<dbReference type="HOGENOM" id="CLU_654842_0_0_1"/>
<dbReference type="PhylomeDB" id="B4MQI4"/>
<evidence type="ECO:0000259" key="2">
    <source>
        <dbReference type="Pfam" id="PF11977"/>
    </source>
</evidence>
<dbReference type="GO" id="GO:0003729">
    <property type="term" value="F:mRNA binding"/>
    <property type="evidence" value="ECO:0007669"/>
    <property type="project" value="TreeGrafter"/>
</dbReference>
<organism evidence="4">
    <name type="scientific">Drosophila willistoni</name>
    <name type="common">Fruit fly</name>
    <dbReference type="NCBI Taxonomy" id="7260"/>
    <lineage>
        <taxon>Eukaryota</taxon>
        <taxon>Metazoa</taxon>
        <taxon>Ecdysozoa</taxon>
        <taxon>Arthropoda</taxon>
        <taxon>Hexapoda</taxon>
        <taxon>Insecta</taxon>
        <taxon>Pterygota</taxon>
        <taxon>Neoptera</taxon>
        <taxon>Endopterygota</taxon>
        <taxon>Diptera</taxon>
        <taxon>Brachycera</taxon>
        <taxon>Muscomorpha</taxon>
        <taxon>Ephydroidea</taxon>
        <taxon>Drosophilidae</taxon>
        <taxon>Drosophila</taxon>
        <taxon>Sophophora</taxon>
    </lineage>
</organism>
<dbReference type="GO" id="GO:0036464">
    <property type="term" value="C:cytoplasmic ribonucleoprotein granule"/>
    <property type="evidence" value="ECO:0007669"/>
    <property type="project" value="TreeGrafter"/>
</dbReference>
<dbReference type="OrthoDB" id="392925at2759"/>
<dbReference type="InterPro" id="IPR021869">
    <property type="entry name" value="RNase_Zc3h12_NYN"/>
</dbReference>
<dbReference type="SMR" id="B4MQI4"/>
<proteinExistence type="predicted"/>
<reference evidence="3 4" key="1">
    <citation type="journal article" date="2007" name="Nature">
        <title>Evolution of genes and genomes on the Drosophila phylogeny.</title>
        <authorList>
            <consortium name="Drosophila 12 Genomes Consortium"/>
            <person name="Clark A.G."/>
            <person name="Eisen M.B."/>
            <person name="Smith D.R."/>
            <person name="Bergman C.M."/>
            <person name="Oliver B."/>
            <person name="Markow T.A."/>
            <person name="Kaufman T.C."/>
            <person name="Kellis M."/>
            <person name="Gelbart W."/>
            <person name="Iyer V.N."/>
            <person name="Pollard D.A."/>
            <person name="Sackton T.B."/>
            <person name="Larracuente A.M."/>
            <person name="Singh N.D."/>
            <person name="Abad J.P."/>
            <person name="Abt D.N."/>
            <person name="Adryan B."/>
            <person name="Aguade M."/>
            <person name="Akashi H."/>
            <person name="Anderson W.W."/>
            <person name="Aquadro C.F."/>
            <person name="Ardell D.H."/>
            <person name="Arguello R."/>
            <person name="Artieri C.G."/>
            <person name="Barbash D.A."/>
            <person name="Barker D."/>
            <person name="Barsanti P."/>
            <person name="Batterham P."/>
            <person name="Batzoglou S."/>
            <person name="Begun D."/>
            <person name="Bhutkar A."/>
            <person name="Blanco E."/>
            <person name="Bosak S.A."/>
            <person name="Bradley R.K."/>
            <person name="Brand A.D."/>
            <person name="Brent M.R."/>
            <person name="Brooks A.N."/>
            <person name="Brown R.H."/>
            <person name="Butlin R.K."/>
            <person name="Caggese C."/>
            <person name="Calvi B.R."/>
            <person name="Bernardo de Carvalho A."/>
            <person name="Caspi A."/>
            <person name="Castrezana S."/>
            <person name="Celniker S.E."/>
            <person name="Chang J.L."/>
            <person name="Chapple C."/>
            <person name="Chatterji S."/>
            <person name="Chinwalla A."/>
            <person name="Civetta A."/>
            <person name="Clifton S.W."/>
            <person name="Comeron J.M."/>
            <person name="Costello J.C."/>
            <person name="Coyne J.A."/>
            <person name="Daub J."/>
            <person name="David R.G."/>
            <person name="Delcher A.L."/>
            <person name="Delehaunty K."/>
            <person name="Do C.B."/>
            <person name="Ebling H."/>
            <person name="Edwards K."/>
            <person name="Eickbush T."/>
            <person name="Evans J.D."/>
            <person name="Filipski A."/>
            <person name="Findeiss S."/>
            <person name="Freyhult E."/>
            <person name="Fulton L."/>
            <person name="Fulton R."/>
            <person name="Garcia A.C."/>
            <person name="Gardiner A."/>
            <person name="Garfield D.A."/>
            <person name="Garvin B.E."/>
            <person name="Gibson G."/>
            <person name="Gilbert D."/>
            <person name="Gnerre S."/>
            <person name="Godfrey J."/>
            <person name="Good R."/>
            <person name="Gotea V."/>
            <person name="Gravely B."/>
            <person name="Greenberg A.J."/>
            <person name="Griffiths-Jones S."/>
            <person name="Gross S."/>
            <person name="Guigo R."/>
            <person name="Gustafson E.A."/>
            <person name="Haerty W."/>
            <person name="Hahn M.W."/>
            <person name="Halligan D.L."/>
            <person name="Halpern A.L."/>
            <person name="Halter G.M."/>
            <person name="Han M.V."/>
            <person name="Heger A."/>
            <person name="Hillier L."/>
            <person name="Hinrichs A.S."/>
            <person name="Holmes I."/>
            <person name="Hoskins R.A."/>
            <person name="Hubisz M.J."/>
            <person name="Hultmark D."/>
            <person name="Huntley M.A."/>
            <person name="Jaffe D.B."/>
            <person name="Jagadeeshan S."/>
            <person name="Jeck W.R."/>
            <person name="Johnson J."/>
            <person name="Jones C.D."/>
            <person name="Jordan W.C."/>
            <person name="Karpen G.H."/>
            <person name="Kataoka E."/>
            <person name="Keightley P.D."/>
            <person name="Kheradpour P."/>
            <person name="Kirkness E.F."/>
            <person name="Koerich L.B."/>
            <person name="Kristiansen K."/>
            <person name="Kudrna D."/>
            <person name="Kulathinal R.J."/>
            <person name="Kumar S."/>
            <person name="Kwok R."/>
            <person name="Lander E."/>
            <person name="Langley C.H."/>
            <person name="Lapoint R."/>
            <person name="Lazzaro B.P."/>
            <person name="Lee S.J."/>
            <person name="Levesque L."/>
            <person name="Li R."/>
            <person name="Lin C.F."/>
            <person name="Lin M.F."/>
            <person name="Lindblad-Toh K."/>
            <person name="Llopart A."/>
            <person name="Long M."/>
            <person name="Low L."/>
            <person name="Lozovsky E."/>
            <person name="Lu J."/>
            <person name="Luo M."/>
            <person name="Machado C.A."/>
            <person name="Makalowski W."/>
            <person name="Marzo M."/>
            <person name="Matsuda M."/>
            <person name="Matzkin L."/>
            <person name="McAllister B."/>
            <person name="McBride C.S."/>
            <person name="McKernan B."/>
            <person name="McKernan K."/>
            <person name="Mendez-Lago M."/>
            <person name="Minx P."/>
            <person name="Mollenhauer M.U."/>
            <person name="Montooth K."/>
            <person name="Mount S.M."/>
            <person name="Mu X."/>
            <person name="Myers E."/>
            <person name="Negre B."/>
            <person name="Newfeld S."/>
            <person name="Nielsen R."/>
            <person name="Noor M.A."/>
            <person name="O'Grady P."/>
            <person name="Pachter L."/>
            <person name="Papaceit M."/>
            <person name="Parisi M.J."/>
            <person name="Parisi M."/>
            <person name="Parts L."/>
            <person name="Pedersen J.S."/>
            <person name="Pesole G."/>
            <person name="Phillippy A.M."/>
            <person name="Ponting C.P."/>
            <person name="Pop M."/>
            <person name="Porcelli D."/>
            <person name="Powell J.R."/>
            <person name="Prohaska S."/>
            <person name="Pruitt K."/>
            <person name="Puig M."/>
            <person name="Quesneville H."/>
            <person name="Ram K.R."/>
            <person name="Rand D."/>
            <person name="Rasmussen M.D."/>
            <person name="Reed L.K."/>
            <person name="Reenan R."/>
            <person name="Reily A."/>
            <person name="Remington K.A."/>
            <person name="Rieger T.T."/>
            <person name="Ritchie M.G."/>
            <person name="Robin C."/>
            <person name="Rogers Y.H."/>
            <person name="Rohde C."/>
            <person name="Rozas J."/>
            <person name="Rubenfield M.J."/>
            <person name="Ruiz A."/>
            <person name="Russo S."/>
            <person name="Salzberg S.L."/>
            <person name="Sanchez-Gracia A."/>
            <person name="Saranga D.J."/>
            <person name="Sato H."/>
            <person name="Schaeffer S.W."/>
            <person name="Schatz M.C."/>
            <person name="Schlenke T."/>
            <person name="Schwartz R."/>
            <person name="Segarra C."/>
            <person name="Singh R.S."/>
            <person name="Sirot L."/>
            <person name="Sirota M."/>
            <person name="Sisneros N.B."/>
            <person name="Smith C.D."/>
            <person name="Smith T.F."/>
            <person name="Spieth J."/>
            <person name="Stage D.E."/>
            <person name="Stark A."/>
            <person name="Stephan W."/>
            <person name="Strausberg R.L."/>
            <person name="Strempel S."/>
            <person name="Sturgill D."/>
            <person name="Sutton G."/>
            <person name="Sutton G.G."/>
            <person name="Tao W."/>
            <person name="Teichmann S."/>
            <person name="Tobari Y.N."/>
            <person name="Tomimura Y."/>
            <person name="Tsolas J.M."/>
            <person name="Valente V.L."/>
            <person name="Venter E."/>
            <person name="Venter J.C."/>
            <person name="Vicario S."/>
            <person name="Vieira F.G."/>
            <person name="Vilella A.J."/>
            <person name="Villasante A."/>
            <person name="Walenz B."/>
            <person name="Wang J."/>
            <person name="Wasserman M."/>
            <person name="Watts T."/>
            <person name="Wilson D."/>
            <person name="Wilson R.K."/>
            <person name="Wing R.A."/>
            <person name="Wolfner M.F."/>
            <person name="Wong A."/>
            <person name="Wong G.K."/>
            <person name="Wu C.I."/>
            <person name="Wu G."/>
            <person name="Yamamoto D."/>
            <person name="Yang H.P."/>
            <person name="Yang S.P."/>
            <person name="Yorke J.A."/>
            <person name="Yoshida K."/>
            <person name="Zdobnov E."/>
            <person name="Zhang P."/>
            <person name="Zhang Y."/>
            <person name="Zimin A.V."/>
            <person name="Baldwin J."/>
            <person name="Abdouelleil A."/>
            <person name="Abdulkadir J."/>
            <person name="Abebe A."/>
            <person name="Abera B."/>
            <person name="Abreu J."/>
            <person name="Acer S.C."/>
            <person name="Aftuck L."/>
            <person name="Alexander A."/>
            <person name="An P."/>
            <person name="Anderson E."/>
            <person name="Anderson S."/>
            <person name="Arachi H."/>
            <person name="Azer M."/>
            <person name="Bachantsang P."/>
            <person name="Barry A."/>
            <person name="Bayul T."/>
            <person name="Berlin A."/>
            <person name="Bessette D."/>
            <person name="Bloom T."/>
            <person name="Blye J."/>
            <person name="Boguslavskiy L."/>
            <person name="Bonnet C."/>
            <person name="Boukhgalter B."/>
            <person name="Bourzgui I."/>
            <person name="Brown A."/>
            <person name="Cahill P."/>
            <person name="Channer S."/>
            <person name="Cheshatsang Y."/>
            <person name="Chuda L."/>
            <person name="Citroen M."/>
            <person name="Collymore A."/>
            <person name="Cooke P."/>
            <person name="Costello M."/>
            <person name="D'Aco K."/>
            <person name="Daza R."/>
            <person name="De Haan G."/>
            <person name="DeGray S."/>
            <person name="DeMaso C."/>
            <person name="Dhargay N."/>
            <person name="Dooley K."/>
            <person name="Dooley E."/>
            <person name="Doricent M."/>
            <person name="Dorje P."/>
            <person name="Dorjee K."/>
            <person name="Dupes A."/>
            <person name="Elong R."/>
            <person name="Falk J."/>
            <person name="Farina A."/>
            <person name="Faro S."/>
            <person name="Ferguson D."/>
            <person name="Fisher S."/>
            <person name="Foley C.D."/>
            <person name="Franke A."/>
            <person name="Friedrich D."/>
            <person name="Gadbois L."/>
            <person name="Gearin G."/>
            <person name="Gearin C.R."/>
            <person name="Giannoukos G."/>
            <person name="Goode T."/>
            <person name="Graham J."/>
            <person name="Grandbois E."/>
            <person name="Grewal S."/>
            <person name="Gyaltsen K."/>
            <person name="Hafez N."/>
            <person name="Hagos B."/>
            <person name="Hall J."/>
            <person name="Henson C."/>
            <person name="Hollinger A."/>
            <person name="Honan T."/>
            <person name="Huard M.D."/>
            <person name="Hughes L."/>
            <person name="Hurhula B."/>
            <person name="Husby M.E."/>
            <person name="Kamat A."/>
            <person name="Kanga B."/>
            <person name="Kashin S."/>
            <person name="Khazanovich D."/>
            <person name="Kisner P."/>
            <person name="Lance K."/>
            <person name="Lara M."/>
            <person name="Lee W."/>
            <person name="Lennon N."/>
            <person name="Letendre F."/>
            <person name="LeVine R."/>
            <person name="Lipovsky A."/>
            <person name="Liu X."/>
            <person name="Liu J."/>
            <person name="Liu S."/>
            <person name="Lokyitsang T."/>
            <person name="Lokyitsang Y."/>
            <person name="Lubonja R."/>
            <person name="Lui A."/>
            <person name="MacDonald P."/>
            <person name="Magnisalis V."/>
            <person name="Maru K."/>
            <person name="Matthews C."/>
            <person name="McCusker W."/>
            <person name="McDonough S."/>
            <person name="Mehta T."/>
            <person name="Meldrim J."/>
            <person name="Meneus L."/>
            <person name="Mihai O."/>
            <person name="Mihalev A."/>
            <person name="Mihova T."/>
            <person name="Mittelman R."/>
            <person name="Mlenga V."/>
            <person name="Montmayeur A."/>
            <person name="Mulrain L."/>
            <person name="Navidi A."/>
            <person name="Naylor J."/>
            <person name="Negash T."/>
            <person name="Nguyen T."/>
            <person name="Nguyen N."/>
            <person name="Nicol R."/>
            <person name="Norbu C."/>
            <person name="Norbu N."/>
            <person name="Novod N."/>
            <person name="O'Neill B."/>
            <person name="Osman S."/>
            <person name="Markiewicz E."/>
            <person name="Oyono O.L."/>
            <person name="Patti C."/>
            <person name="Phunkhang P."/>
            <person name="Pierre F."/>
            <person name="Priest M."/>
            <person name="Raghuraman S."/>
            <person name="Rege F."/>
            <person name="Reyes R."/>
            <person name="Rise C."/>
            <person name="Rogov P."/>
            <person name="Ross K."/>
            <person name="Ryan E."/>
            <person name="Settipalli S."/>
            <person name="Shea T."/>
            <person name="Sherpa N."/>
            <person name="Shi L."/>
            <person name="Shih D."/>
            <person name="Sparrow T."/>
            <person name="Spaulding J."/>
            <person name="Stalker J."/>
            <person name="Stange-Thomann N."/>
            <person name="Stavropoulos S."/>
            <person name="Stone C."/>
            <person name="Strader C."/>
            <person name="Tesfaye S."/>
            <person name="Thomson T."/>
            <person name="Thoulutsang Y."/>
            <person name="Thoulutsang D."/>
            <person name="Topham K."/>
            <person name="Topping I."/>
            <person name="Tsamla T."/>
            <person name="Vassiliev H."/>
            <person name="Vo A."/>
            <person name="Wangchuk T."/>
            <person name="Wangdi T."/>
            <person name="Weiand M."/>
            <person name="Wilkinson J."/>
            <person name="Wilson A."/>
            <person name="Yadav S."/>
            <person name="Young G."/>
            <person name="Yu Q."/>
            <person name="Zembek L."/>
            <person name="Zhong D."/>
            <person name="Zimmer A."/>
            <person name="Zwirko Z."/>
            <person name="Jaffe D.B."/>
            <person name="Alvarez P."/>
            <person name="Brockman W."/>
            <person name="Butler J."/>
            <person name="Chin C."/>
            <person name="Gnerre S."/>
            <person name="Grabherr M."/>
            <person name="Kleber M."/>
            <person name="Mauceli E."/>
            <person name="MacCallum I."/>
        </authorList>
    </citation>
    <scope>NUCLEOTIDE SEQUENCE [LARGE SCALE GENOMIC DNA]</scope>
    <source>
        <strain evidence="4">Tucson 14030-0811.24</strain>
    </source>
</reference>
<evidence type="ECO:0000313" key="3">
    <source>
        <dbReference type="EMBL" id="EDW74373.1"/>
    </source>
</evidence>
<dbReference type="InParanoid" id="B4MQI4"/>
<evidence type="ECO:0000313" key="4">
    <source>
        <dbReference type="Proteomes" id="UP000007798"/>
    </source>
</evidence>
<dbReference type="OMA" id="YFQKMGH"/>
<accession>B4MQI4</accession>
<dbReference type="Proteomes" id="UP000007798">
    <property type="component" value="Unassembled WGS sequence"/>
</dbReference>
<evidence type="ECO:0000256" key="1">
    <source>
        <dbReference type="SAM" id="MobiDB-lite"/>
    </source>
</evidence>
<dbReference type="InterPro" id="IPR051101">
    <property type="entry name" value="ZC3H12/N4BP1_RNase_Reg"/>
</dbReference>
<name>B4MQI4_DROWI</name>
<feature type="region of interest" description="Disordered" evidence="1">
    <location>
        <begin position="201"/>
        <end position="229"/>
    </location>
</feature>
<gene>
    <name evidence="3" type="primary">Dwil\GK21421</name>
    <name evidence="3" type="ORF">Dwil_GK21421</name>
</gene>
<dbReference type="CDD" id="cd18719">
    <property type="entry name" value="PIN_Zc3h12a-N4BP1-like"/>
    <property type="match status" value="1"/>
</dbReference>
<feature type="compositionally biased region" description="Basic and acidic residues" evidence="1">
    <location>
        <begin position="217"/>
        <end position="229"/>
    </location>
</feature>
<dbReference type="Pfam" id="PF11977">
    <property type="entry name" value="RNase_Zc3h12a"/>
    <property type="match status" value="1"/>
</dbReference>
<dbReference type="FunCoup" id="B4MQI4">
    <property type="interactions" value="57"/>
</dbReference>
<dbReference type="GO" id="GO:0005634">
    <property type="term" value="C:nucleus"/>
    <property type="evidence" value="ECO:0007669"/>
    <property type="project" value="TreeGrafter"/>
</dbReference>
<dbReference type="EMBL" id="CH963849">
    <property type="protein sequence ID" value="EDW74373.1"/>
    <property type="molecule type" value="Genomic_DNA"/>
</dbReference>
<dbReference type="AlphaFoldDB" id="B4MQI4"/>
<dbReference type="Gene3D" id="3.40.50.11980">
    <property type="match status" value="1"/>
</dbReference>
<keyword evidence="4" id="KW-1185">Reference proteome</keyword>
<feature type="domain" description="RNase NYN" evidence="2">
    <location>
        <begin position="229"/>
        <end position="379"/>
    </location>
</feature>
<protein>
    <submittedName>
        <fullName evidence="3">GK21421</fullName>
    </submittedName>
</protein>
<dbReference type="KEGG" id="dwi:6640316"/>
<dbReference type="PANTHER" id="PTHR12876">
    <property type="entry name" value="N4BP1-RELATED"/>
    <property type="match status" value="1"/>
</dbReference>
<dbReference type="PANTHER" id="PTHR12876:SF35">
    <property type="entry name" value="LD08718P-RELATED"/>
    <property type="match status" value="1"/>
</dbReference>
<dbReference type="GO" id="GO:0004521">
    <property type="term" value="F:RNA endonuclease activity"/>
    <property type="evidence" value="ECO:0007669"/>
    <property type="project" value="TreeGrafter"/>
</dbReference>